<dbReference type="InterPro" id="IPR013785">
    <property type="entry name" value="Aldolase_TIM"/>
</dbReference>
<dbReference type="EC" id="3.2.1.-" evidence="4"/>
<dbReference type="InterPro" id="IPR017853">
    <property type="entry name" value="GH"/>
</dbReference>
<organism evidence="6 8">
    <name type="scientific">Dermatophagoides pteronyssinus</name>
    <name type="common">European house dust mite</name>
    <dbReference type="NCBI Taxonomy" id="6956"/>
    <lineage>
        <taxon>Eukaryota</taxon>
        <taxon>Metazoa</taxon>
        <taxon>Ecdysozoa</taxon>
        <taxon>Arthropoda</taxon>
        <taxon>Chelicerata</taxon>
        <taxon>Arachnida</taxon>
        <taxon>Acari</taxon>
        <taxon>Acariformes</taxon>
        <taxon>Sarcoptiformes</taxon>
        <taxon>Astigmata</taxon>
        <taxon>Psoroptidia</taxon>
        <taxon>Analgoidea</taxon>
        <taxon>Pyroglyphidae</taxon>
        <taxon>Dermatophagoidinae</taxon>
        <taxon>Dermatophagoides</taxon>
    </lineage>
</organism>
<evidence type="ECO:0000256" key="2">
    <source>
        <dbReference type="ARBA" id="ARBA00022801"/>
    </source>
</evidence>
<dbReference type="OMA" id="WHDPDMI"/>
<dbReference type="GO" id="GO:0009311">
    <property type="term" value="P:oligosaccharide metabolic process"/>
    <property type="evidence" value="ECO:0007669"/>
    <property type="project" value="TreeGrafter"/>
</dbReference>
<dbReference type="KEGG" id="dpte:113792265"/>
<keyword evidence="2 4" id="KW-0378">Hydrolase</keyword>
<gene>
    <name evidence="7 8" type="primary">LOC113792265</name>
</gene>
<evidence type="ECO:0000256" key="1">
    <source>
        <dbReference type="ARBA" id="ARBA00009743"/>
    </source>
</evidence>
<comment type="subunit">
    <text evidence="4">Homodimer.</text>
</comment>
<feature type="signal peptide" evidence="5">
    <location>
        <begin position="1"/>
        <end position="30"/>
    </location>
</feature>
<evidence type="ECO:0000256" key="5">
    <source>
        <dbReference type="SAM" id="SignalP"/>
    </source>
</evidence>
<evidence type="ECO:0000256" key="3">
    <source>
        <dbReference type="ARBA" id="ARBA00023295"/>
    </source>
</evidence>
<keyword evidence="3 4" id="KW-0326">Glycosidase</keyword>
<keyword evidence="4" id="KW-1015">Disulfide bond</keyword>
<dbReference type="Pfam" id="PF16499">
    <property type="entry name" value="Melibiase_2"/>
    <property type="match status" value="1"/>
</dbReference>
<dbReference type="OrthoDB" id="5795902at2759"/>
<dbReference type="InterPro" id="IPR002241">
    <property type="entry name" value="Glyco_hydro_27"/>
</dbReference>
<dbReference type="FunFam" id="3.20.20.70:FF:000197">
    <property type="entry name" value="Alpha-galactosidase"/>
    <property type="match status" value="1"/>
</dbReference>
<dbReference type="RefSeq" id="XP_027197984.1">
    <property type="nucleotide sequence ID" value="XM_027342183.1"/>
</dbReference>
<protein>
    <recommendedName>
        <fullName evidence="4">Alpha-galactosidase</fullName>
        <ecNumber evidence="4">3.2.1.-</ecNumber>
    </recommendedName>
</protein>
<accession>A0A6P6Y116</accession>
<keyword evidence="5" id="KW-0732">Signal</keyword>
<sequence length="434" mass="50443">MMLNKSLIAFLVMLFSPLSMMISGWDNGLARRPPMGWLSWMRFACEIDCQTYPDECINEKLYKDMIDRLVDDGYLDAGYQYVNIDDCWMSMQRDPKTFRLLPNQTRFPSGINGLAEYAHSKNVLLGLYEDIGTLTCARYPGTYYQGKDHTYIDAETFSDWKIDSIKVDGCYADNKQFNITYVEYSKALSEVEHKILYGCSWPFFKQDFSDNDYELIRKSCNLWRQFNDIVDSYQSVKGIIDLMGKHNEQFRRYHGPGGWFDPDMLIIGNYGLSLEQSKTQMAFWCMWSAPLFMSNDLRSIRPEMKEILLNKELIAIDQDPLGIMAKKISIKSNSHQVWVKKLSKSSDHDKHHPYAILYFNSEQLGSPKYISYRLSSLIDDEATTNKTIEYDVYDLFGKTKNESYLETINSEQNLRLKVPTSGSVRIVKLLPKNI</sequence>
<dbReference type="PROSITE" id="PS00512">
    <property type="entry name" value="ALPHA_GALACTOSIDASE"/>
    <property type="match status" value="1"/>
</dbReference>
<dbReference type="InterPro" id="IPR013780">
    <property type="entry name" value="Glyco_hydro_b"/>
</dbReference>
<comment type="similarity">
    <text evidence="1 4">Belongs to the glycosyl hydrolase 27 family.</text>
</comment>
<dbReference type="PANTHER" id="PTHR11452:SF83">
    <property type="entry name" value="ALPHA-GALACTOSIDASE"/>
    <property type="match status" value="1"/>
</dbReference>
<dbReference type="GO" id="GO:0016139">
    <property type="term" value="P:glycoside catabolic process"/>
    <property type="evidence" value="ECO:0007669"/>
    <property type="project" value="TreeGrafter"/>
</dbReference>
<proteinExistence type="inferred from homology"/>
<keyword evidence="6" id="KW-1185">Reference proteome</keyword>
<evidence type="ECO:0000313" key="6">
    <source>
        <dbReference type="Proteomes" id="UP000515146"/>
    </source>
</evidence>
<evidence type="ECO:0000256" key="4">
    <source>
        <dbReference type="RuleBase" id="RU361168"/>
    </source>
</evidence>
<feature type="chain" id="PRO_5044650870" description="Alpha-galactosidase" evidence="5">
    <location>
        <begin position="31"/>
        <end position="434"/>
    </location>
</feature>
<name>A0A6P6Y116_DERPT</name>
<dbReference type="CDD" id="cd14792">
    <property type="entry name" value="GH27"/>
    <property type="match status" value="1"/>
</dbReference>
<dbReference type="GO" id="GO:0005737">
    <property type="term" value="C:cytoplasm"/>
    <property type="evidence" value="ECO:0007669"/>
    <property type="project" value="TreeGrafter"/>
</dbReference>
<dbReference type="Proteomes" id="UP000515146">
    <property type="component" value="Unplaced"/>
</dbReference>
<dbReference type="RefSeq" id="XP_027197983.1">
    <property type="nucleotide sequence ID" value="XM_027342182.1"/>
</dbReference>
<dbReference type="AlphaFoldDB" id="A0A6P6Y116"/>
<reference evidence="7 8" key="1">
    <citation type="submission" date="2025-04" db="UniProtKB">
        <authorList>
            <consortium name="RefSeq"/>
        </authorList>
    </citation>
    <scope>IDENTIFICATION</scope>
    <source>
        <strain evidence="7 8">Airmid</strain>
    </source>
</reference>
<dbReference type="Gene3D" id="3.20.20.70">
    <property type="entry name" value="Aldolase class I"/>
    <property type="match status" value="1"/>
</dbReference>
<dbReference type="GO" id="GO:0004557">
    <property type="term" value="F:alpha-galactosidase activity"/>
    <property type="evidence" value="ECO:0007669"/>
    <property type="project" value="TreeGrafter"/>
</dbReference>
<dbReference type="PRINTS" id="PR00740">
    <property type="entry name" value="GLHYDRLASE27"/>
</dbReference>
<evidence type="ECO:0000313" key="7">
    <source>
        <dbReference type="RefSeq" id="XP_027197983.1"/>
    </source>
</evidence>
<dbReference type="SUPFAM" id="SSF51445">
    <property type="entry name" value="(Trans)glycosidases"/>
    <property type="match status" value="1"/>
</dbReference>
<evidence type="ECO:0000313" key="8">
    <source>
        <dbReference type="RefSeq" id="XP_027197984.1"/>
    </source>
</evidence>
<dbReference type="PANTHER" id="PTHR11452">
    <property type="entry name" value="ALPHA-GALACTOSIDASE/ALPHA-N-ACETYLGALACTOSAMINIDASE"/>
    <property type="match status" value="1"/>
</dbReference>
<dbReference type="Gene3D" id="2.60.40.1180">
    <property type="entry name" value="Golgi alpha-mannosidase II"/>
    <property type="match status" value="1"/>
</dbReference>
<dbReference type="InterPro" id="IPR000111">
    <property type="entry name" value="Glyco_hydro_27/36_CS"/>
</dbReference>